<evidence type="ECO:0000259" key="2">
    <source>
        <dbReference type="Pfam" id="PF12697"/>
    </source>
</evidence>
<protein>
    <recommendedName>
        <fullName evidence="2">AB hydrolase-1 domain-containing protein</fullName>
    </recommendedName>
</protein>
<dbReference type="EMBL" id="AAMD01000061">
    <property type="protein sequence ID" value="EAU66209.1"/>
    <property type="molecule type" value="Genomic_DNA"/>
</dbReference>
<dbReference type="ESTHER" id="stiad-q090p6">
    <property type="family name" value="HNLyase_Bact"/>
</dbReference>
<dbReference type="AlphaFoldDB" id="Q090P6"/>
<reference evidence="3 4" key="1">
    <citation type="submission" date="2006-04" db="EMBL/GenBank/DDBJ databases">
        <authorList>
            <person name="Nierman W.C."/>
        </authorList>
    </citation>
    <scope>NUCLEOTIDE SEQUENCE [LARGE SCALE GENOMIC DNA]</scope>
    <source>
        <strain evidence="3 4">DW4/3-1</strain>
    </source>
</reference>
<dbReference type="InterPro" id="IPR029058">
    <property type="entry name" value="AB_hydrolase_fold"/>
</dbReference>
<dbReference type="PANTHER" id="PTHR37017">
    <property type="entry name" value="AB HYDROLASE-1 DOMAIN-CONTAINING PROTEIN-RELATED"/>
    <property type="match status" value="1"/>
</dbReference>
<keyword evidence="1" id="KW-1133">Transmembrane helix</keyword>
<keyword evidence="1" id="KW-0472">Membrane</keyword>
<feature type="transmembrane region" description="Helical" evidence="1">
    <location>
        <begin position="66"/>
        <end position="86"/>
    </location>
</feature>
<dbReference type="SUPFAM" id="SSF53474">
    <property type="entry name" value="alpha/beta-Hydrolases"/>
    <property type="match status" value="1"/>
</dbReference>
<feature type="domain" description="AB hydrolase-1" evidence="2">
    <location>
        <begin position="93"/>
        <end position="275"/>
    </location>
</feature>
<dbReference type="InterPro" id="IPR052897">
    <property type="entry name" value="Sec-Metab_Biosynth_Hydrolase"/>
</dbReference>
<gene>
    <name evidence="3" type="ORF">STIAU_8283</name>
</gene>
<proteinExistence type="predicted"/>
<name>Q090P6_STIAD</name>
<evidence type="ECO:0000256" key="1">
    <source>
        <dbReference type="SAM" id="Phobius"/>
    </source>
</evidence>
<comment type="caution">
    <text evidence="3">The sequence shown here is derived from an EMBL/GenBank/DDBJ whole genome shotgun (WGS) entry which is preliminary data.</text>
</comment>
<keyword evidence="1" id="KW-0812">Transmembrane</keyword>
<dbReference type="PANTHER" id="PTHR37017:SF11">
    <property type="entry name" value="ESTERASE_LIPASE_THIOESTERASE DOMAIN-CONTAINING PROTEIN"/>
    <property type="match status" value="1"/>
</dbReference>
<dbReference type="Proteomes" id="UP000032702">
    <property type="component" value="Unassembled WGS sequence"/>
</dbReference>
<dbReference type="InterPro" id="IPR000073">
    <property type="entry name" value="AB_hydrolase_1"/>
</dbReference>
<accession>Q090P6</accession>
<evidence type="ECO:0000313" key="4">
    <source>
        <dbReference type="Proteomes" id="UP000032702"/>
    </source>
</evidence>
<dbReference type="Gene3D" id="3.40.50.1820">
    <property type="entry name" value="alpha/beta hydrolase"/>
    <property type="match status" value="1"/>
</dbReference>
<evidence type="ECO:0000313" key="3">
    <source>
        <dbReference type="EMBL" id="EAU66209.1"/>
    </source>
</evidence>
<dbReference type="PATRIC" id="fig|378806.16.peg.5342"/>
<sequence>MCLRRTGGVLPLNAGRQLKWLRKIMLISPFFGIHCTKYLNAGAAGSKKTPAVRAQGLFRKERGMRFNVAVTLVLALLLSSTGALAGSKRSTYILVHGAFHGGWAWQALAEELRQDKATVYTPTLTGLGERAHLARPDVSLETHVQDIVSLILFEDLRDVILVGHSYAGMVITGVAAALPDRIDRLVYFDAAIPEPGQSFFATVGFPDAFPADMWLLPSFSPQDFGVTRPSDVAFVGARLRPQPLATFQEPIAFDWKTLSKIPKAYIHCKGEWFQRDIFLGFRAKAVARGWKLEDLHASHDAMVTDTKKAYKALQDVVD</sequence>
<dbReference type="Pfam" id="PF12697">
    <property type="entry name" value="Abhydrolase_6"/>
    <property type="match status" value="1"/>
</dbReference>
<organism evidence="3 4">
    <name type="scientific">Stigmatella aurantiaca (strain DW4/3-1)</name>
    <dbReference type="NCBI Taxonomy" id="378806"/>
    <lineage>
        <taxon>Bacteria</taxon>
        <taxon>Pseudomonadati</taxon>
        <taxon>Myxococcota</taxon>
        <taxon>Myxococcia</taxon>
        <taxon>Myxococcales</taxon>
        <taxon>Cystobacterineae</taxon>
        <taxon>Archangiaceae</taxon>
        <taxon>Stigmatella</taxon>
    </lineage>
</organism>